<dbReference type="Gene3D" id="2.120.10.30">
    <property type="entry name" value="TolB, C-terminal domain"/>
    <property type="match status" value="1"/>
</dbReference>
<dbReference type="EMBL" id="VSWD01000001">
    <property type="protein sequence ID" value="KAK3108341.1"/>
    <property type="molecule type" value="Genomic_DNA"/>
</dbReference>
<dbReference type="AlphaFoldDB" id="A0AA89CDT2"/>
<dbReference type="InterPro" id="IPR011011">
    <property type="entry name" value="Znf_FYVE_PHD"/>
</dbReference>
<dbReference type="InterPro" id="IPR000315">
    <property type="entry name" value="Znf_B-box"/>
</dbReference>
<comment type="caution">
    <text evidence="3">The sequence shown here is derived from an EMBL/GenBank/DDBJ whole genome shotgun (WGS) entry which is preliminary data.</text>
</comment>
<sequence>MASASVSEWLCEPCKEDGKDIKARTHCYECHELLCESCSNYHLRLKISKDHHLIELVQFMKKSTSDNDSSRSRPASTSVNEDELASDFLDTVTLTEGTVLYRGAQVAVKSTSVTPKSEKRTTPNQADPRRLKATKCLEFSVKRPDDKDKVDVTGVLCLSDSIVVVDNENRLLKRFDQSGKFLSSTKLEYYTLGITCVCDSTFATCGLSSTVYLWTIRTKGIFWYRKTIVSVDVSYHVDHRAFGIHYNGTYYCVLHRINNAITILDRQGRQVRKIIMKEACGKKFKFGWDIHMDSDTNNIYVPCLREYGVLCVTVEGKGVWFTPLSGPWGITEIQGTLCVVDYGGACLHLITKDGEDVRKLLDKEDLGGTPNCVCYGQDGRLYVGYSLLSDHRDKISVCTVT</sequence>
<dbReference type="GO" id="GO:0008270">
    <property type="term" value="F:zinc ion binding"/>
    <property type="evidence" value="ECO:0007669"/>
    <property type="project" value="UniProtKB-KW"/>
</dbReference>
<proteinExistence type="predicted"/>
<dbReference type="SUPFAM" id="SSF57903">
    <property type="entry name" value="FYVE/PHD zinc finger"/>
    <property type="match status" value="1"/>
</dbReference>
<protein>
    <recommendedName>
        <fullName evidence="2">B box-type domain-containing protein</fullName>
    </recommendedName>
</protein>
<dbReference type="SUPFAM" id="SSF101898">
    <property type="entry name" value="NHL repeat"/>
    <property type="match status" value="1"/>
</dbReference>
<dbReference type="Proteomes" id="UP001186944">
    <property type="component" value="Unassembled WGS sequence"/>
</dbReference>
<keyword evidence="1" id="KW-0863">Zinc-finger</keyword>
<keyword evidence="1" id="KW-0479">Metal-binding</keyword>
<organism evidence="3 4">
    <name type="scientific">Pinctada imbricata</name>
    <name type="common">Atlantic pearl-oyster</name>
    <name type="synonym">Pinctada martensii</name>
    <dbReference type="NCBI Taxonomy" id="66713"/>
    <lineage>
        <taxon>Eukaryota</taxon>
        <taxon>Metazoa</taxon>
        <taxon>Spiralia</taxon>
        <taxon>Lophotrochozoa</taxon>
        <taxon>Mollusca</taxon>
        <taxon>Bivalvia</taxon>
        <taxon>Autobranchia</taxon>
        <taxon>Pteriomorphia</taxon>
        <taxon>Pterioida</taxon>
        <taxon>Pterioidea</taxon>
        <taxon>Pteriidae</taxon>
        <taxon>Pinctada</taxon>
    </lineage>
</organism>
<evidence type="ECO:0000259" key="2">
    <source>
        <dbReference type="PROSITE" id="PS50119"/>
    </source>
</evidence>
<evidence type="ECO:0000313" key="4">
    <source>
        <dbReference type="Proteomes" id="UP001186944"/>
    </source>
</evidence>
<keyword evidence="1" id="KW-0862">Zinc</keyword>
<name>A0AA89CDT2_PINIB</name>
<dbReference type="PROSITE" id="PS50119">
    <property type="entry name" value="ZF_BBOX"/>
    <property type="match status" value="1"/>
</dbReference>
<feature type="domain" description="B box-type" evidence="2">
    <location>
        <begin position="6"/>
        <end position="56"/>
    </location>
</feature>
<dbReference type="InterPro" id="IPR011042">
    <property type="entry name" value="6-blade_b-propeller_TolB-like"/>
</dbReference>
<keyword evidence="4" id="KW-1185">Reference proteome</keyword>
<reference evidence="3" key="1">
    <citation type="submission" date="2019-08" db="EMBL/GenBank/DDBJ databases">
        <title>The improved chromosome-level genome for the pearl oyster Pinctada fucata martensii using PacBio sequencing and Hi-C.</title>
        <authorList>
            <person name="Zheng Z."/>
        </authorList>
    </citation>
    <scope>NUCLEOTIDE SEQUENCE</scope>
    <source>
        <strain evidence="3">ZZ-2019</strain>
        <tissue evidence="3">Adductor muscle</tissue>
    </source>
</reference>
<accession>A0AA89CDT2</accession>
<evidence type="ECO:0000313" key="3">
    <source>
        <dbReference type="EMBL" id="KAK3108341.1"/>
    </source>
</evidence>
<evidence type="ECO:0000256" key="1">
    <source>
        <dbReference type="PROSITE-ProRule" id="PRU00024"/>
    </source>
</evidence>
<gene>
    <name evidence="3" type="ORF">FSP39_005862</name>
</gene>